<dbReference type="InterPro" id="IPR007374">
    <property type="entry name" value="ASCH_domain"/>
</dbReference>
<proteinExistence type="predicted"/>
<dbReference type="Proteomes" id="UP000249260">
    <property type="component" value="Unassembled WGS sequence"/>
</dbReference>
<comment type="caution">
    <text evidence="2">The sequence shown here is derived from an EMBL/GenBank/DDBJ whole genome shotgun (WGS) entry which is preliminary data.</text>
</comment>
<dbReference type="OrthoDB" id="2719516at2"/>
<reference evidence="2 3" key="1">
    <citation type="submission" date="2018-06" db="EMBL/GenBank/DDBJ databases">
        <title>Paenibacillus montanisoli sp. nov., isolated from mountain area soil.</title>
        <authorList>
            <person name="Wu M."/>
        </authorList>
    </citation>
    <scope>NUCLEOTIDE SEQUENCE [LARGE SCALE GENOMIC DNA]</scope>
    <source>
        <strain evidence="2 3">RA17</strain>
    </source>
</reference>
<evidence type="ECO:0000259" key="1">
    <source>
        <dbReference type="Pfam" id="PF04266"/>
    </source>
</evidence>
<dbReference type="EMBL" id="QLUW01000006">
    <property type="protein sequence ID" value="RAP73756.1"/>
    <property type="molecule type" value="Genomic_DNA"/>
</dbReference>
<dbReference type="CDD" id="cd06552">
    <property type="entry name" value="ASCH_yqfb_like"/>
    <property type="match status" value="1"/>
</dbReference>
<sequence>MSNINQSNELPPKTCSIERLVTVKPDVEKVIAGIKTATRRNGRYADVGEIMELQGHRFVVQKVYSQSLGELTDEHAKQEGYENVEAYKQSILSYHPGMPWLPHMRVWVHEFSRVQE</sequence>
<keyword evidence="3" id="KW-1185">Reference proteome</keyword>
<dbReference type="RefSeq" id="WP_112885340.1">
    <property type="nucleotide sequence ID" value="NZ_QLUW01000006.1"/>
</dbReference>
<dbReference type="SUPFAM" id="SSF88697">
    <property type="entry name" value="PUA domain-like"/>
    <property type="match status" value="1"/>
</dbReference>
<protein>
    <submittedName>
        <fullName evidence="2">ASCH domain-containing protein</fullName>
    </submittedName>
</protein>
<organism evidence="2 3">
    <name type="scientific">Paenibacillus montanisoli</name>
    <dbReference type="NCBI Taxonomy" id="2081970"/>
    <lineage>
        <taxon>Bacteria</taxon>
        <taxon>Bacillati</taxon>
        <taxon>Bacillota</taxon>
        <taxon>Bacilli</taxon>
        <taxon>Bacillales</taxon>
        <taxon>Paenibacillaceae</taxon>
        <taxon>Paenibacillus</taxon>
    </lineage>
</organism>
<evidence type="ECO:0000313" key="2">
    <source>
        <dbReference type="EMBL" id="RAP73756.1"/>
    </source>
</evidence>
<dbReference type="Gene3D" id="2.30.130.30">
    <property type="entry name" value="Hypothetical protein"/>
    <property type="match status" value="1"/>
</dbReference>
<dbReference type="Pfam" id="PF04266">
    <property type="entry name" value="ASCH"/>
    <property type="match status" value="1"/>
</dbReference>
<dbReference type="InterPro" id="IPR015947">
    <property type="entry name" value="PUA-like_sf"/>
</dbReference>
<name>A0A328U175_9BACL</name>
<accession>A0A328U175</accession>
<evidence type="ECO:0000313" key="3">
    <source>
        <dbReference type="Proteomes" id="UP000249260"/>
    </source>
</evidence>
<gene>
    <name evidence="2" type="ORF">DL346_26225</name>
</gene>
<feature type="domain" description="ASCH" evidence="1">
    <location>
        <begin position="27"/>
        <end position="112"/>
    </location>
</feature>
<dbReference type="AlphaFoldDB" id="A0A328U175"/>